<dbReference type="InterPro" id="IPR018661">
    <property type="entry name" value="DUF2093"/>
</dbReference>
<protein>
    <submittedName>
        <fullName evidence="1">DUF2093 domain-containing protein</fullName>
    </submittedName>
</protein>
<evidence type="ECO:0000313" key="1">
    <source>
        <dbReference type="EMBL" id="MFC4625901.1"/>
    </source>
</evidence>
<evidence type="ECO:0000313" key="2">
    <source>
        <dbReference type="Proteomes" id="UP001596042"/>
    </source>
</evidence>
<proteinExistence type="predicted"/>
<name>A0ABV9H680_9HYPH</name>
<comment type="caution">
    <text evidence="1">The sequence shown here is derived from an EMBL/GenBank/DDBJ whole genome shotgun (WGS) entry which is preliminary data.</text>
</comment>
<accession>A0ABV9H680</accession>
<dbReference type="Proteomes" id="UP001596042">
    <property type="component" value="Unassembled WGS sequence"/>
</dbReference>
<reference evidence="2" key="1">
    <citation type="journal article" date="2019" name="Int. J. Syst. Evol. Microbiol.">
        <title>The Global Catalogue of Microorganisms (GCM) 10K type strain sequencing project: providing services to taxonomists for standard genome sequencing and annotation.</title>
        <authorList>
            <consortium name="The Broad Institute Genomics Platform"/>
            <consortium name="The Broad Institute Genome Sequencing Center for Infectious Disease"/>
            <person name="Wu L."/>
            <person name="Ma J."/>
        </authorList>
    </citation>
    <scope>NUCLEOTIDE SEQUENCE [LARGE SCALE GENOMIC DNA]</scope>
    <source>
        <strain evidence="2">CGMCC 1.15731</strain>
    </source>
</reference>
<dbReference type="Pfam" id="PF09866">
    <property type="entry name" value="DUF2093"/>
    <property type="match status" value="1"/>
</dbReference>
<organism evidence="1 2">
    <name type="scientific">Daeguia caeni</name>
    <dbReference type="NCBI Taxonomy" id="439612"/>
    <lineage>
        <taxon>Bacteria</taxon>
        <taxon>Pseudomonadati</taxon>
        <taxon>Pseudomonadota</taxon>
        <taxon>Alphaproteobacteria</taxon>
        <taxon>Hyphomicrobiales</taxon>
        <taxon>Brucellaceae</taxon>
        <taxon>Daeguia</taxon>
    </lineage>
</organism>
<sequence length="78" mass="9047">MNRFDLPRTSEAVLRYLDGDYEIVKHGSFVRCAVTGVEIPLDELKYWSVARQEAYANGLISFERELELNPELRSRKKG</sequence>
<dbReference type="RefSeq" id="WP_374833578.1">
    <property type="nucleotide sequence ID" value="NZ_JBHEEZ010000027.1"/>
</dbReference>
<keyword evidence="2" id="KW-1185">Reference proteome</keyword>
<dbReference type="EMBL" id="JBHSEL010000117">
    <property type="protein sequence ID" value="MFC4625901.1"/>
    <property type="molecule type" value="Genomic_DNA"/>
</dbReference>
<gene>
    <name evidence="1" type="ORF">ACFO1V_11890</name>
</gene>